<dbReference type="OrthoDB" id="9909019at2759"/>
<evidence type="ECO:0000259" key="11">
    <source>
        <dbReference type="Pfam" id="PF01529"/>
    </source>
</evidence>
<feature type="transmembrane region" description="Helical" evidence="10">
    <location>
        <begin position="21"/>
        <end position="41"/>
    </location>
</feature>
<accession>I0YUR3</accession>
<evidence type="ECO:0000256" key="7">
    <source>
        <dbReference type="ARBA" id="ARBA00023139"/>
    </source>
</evidence>
<keyword evidence="6 10" id="KW-0472">Membrane</keyword>
<dbReference type="GO" id="GO:0005783">
    <property type="term" value="C:endoplasmic reticulum"/>
    <property type="evidence" value="ECO:0007669"/>
    <property type="project" value="TreeGrafter"/>
</dbReference>
<comment type="catalytic activity">
    <reaction evidence="10">
        <text>L-cysteinyl-[protein] + hexadecanoyl-CoA = S-hexadecanoyl-L-cysteinyl-[protein] + CoA</text>
        <dbReference type="Rhea" id="RHEA:36683"/>
        <dbReference type="Rhea" id="RHEA-COMP:10131"/>
        <dbReference type="Rhea" id="RHEA-COMP:11032"/>
        <dbReference type="ChEBI" id="CHEBI:29950"/>
        <dbReference type="ChEBI" id="CHEBI:57287"/>
        <dbReference type="ChEBI" id="CHEBI:57379"/>
        <dbReference type="ChEBI" id="CHEBI:74151"/>
        <dbReference type="EC" id="2.3.1.225"/>
    </reaction>
</comment>
<evidence type="ECO:0000256" key="5">
    <source>
        <dbReference type="ARBA" id="ARBA00022989"/>
    </source>
</evidence>
<keyword evidence="7" id="KW-0564">Palmitate</keyword>
<keyword evidence="8" id="KW-0449">Lipoprotein</keyword>
<reference evidence="12 13" key="1">
    <citation type="journal article" date="2012" name="Genome Biol.">
        <title>The genome of the polar eukaryotic microalga coccomyxa subellipsoidea reveals traits of cold adaptation.</title>
        <authorList>
            <person name="Blanc G."/>
            <person name="Agarkova I."/>
            <person name="Grimwood J."/>
            <person name="Kuo A."/>
            <person name="Brueggeman A."/>
            <person name="Dunigan D."/>
            <person name="Gurnon J."/>
            <person name="Ladunga I."/>
            <person name="Lindquist E."/>
            <person name="Lucas S."/>
            <person name="Pangilinan J."/>
            <person name="Proschold T."/>
            <person name="Salamov A."/>
            <person name="Schmutz J."/>
            <person name="Weeks D."/>
            <person name="Yamada T."/>
            <person name="Claverie J.M."/>
            <person name="Grigoriev I."/>
            <person name="Van Etten J."/>
            <person name="Lomsadze A."/>
            <person name="Borodovsky M."/>
        </authorList>
    </citation>
    <scope>NUCLEOTIDE SEQUENCE [LARGE SCALE GENOMIC DNA]</scope>
    <source>
        <strain evidence="12 13">C-169</strain>
    </source>
</reference>
<dbReference type="InterPro" id="IPR001594">
    <property type="entry name" value="Palmitoyltrfase_DHHC"/>
</dbReference>
<proteinExistence type="inferred from homology"/>
<name>I0YUR3_COCSC</name>
<evidence type="ECO:0000313" key="12">
    <source>
        <dbReference type="EMBL" id="EIE22132.1"/>
    </source>
</evidence>
<evidence type="ECO:0000256" key="10">
    <source>
        <dbReference type="RuleBase" id="RU079119"/>
    </source>
</evidence>
<evidence type="ECO:0000256" key="6">
    <source>
        <dbReference type="ARBA" id="ARBA00023136"/>
    </source>
</evidence>
<dbReference type="EC" id="2.3.1.225" evidence="10"/>
<keyword evidence="3 10" id="KW-0808">Transferase</keyword>
<sequence length="257" mass="28093">MAQIGPSPLTDAGTLITWDRAYVALVTASLGLHAFLFRRLYRSDPGWVKPGGGPGVEEGMPRHKCPHCGAYPPERSRHDFNTGQCVAKFDHFCPLIATSVGDLNHSLFWFYCAFQAFLIAWAWTVALDAVIPCLYGSRPETAACWLLVAAALGLVPLFNFFAGLALLHGYLAASGRTSFEICKGAKVEYLKPYYDSYKGPAQFGLTAKGLGSLLRELRKGNAPPAPYSLGAAENLNMFFFGKKPHLYKRTHCVQAAV</sequence>
<dbReference type="PANTHER" id="PTHR22883:SF301">
    <property type="entry name" value="PALMITOYLTRANSFERASE ZDHHC12"/>
    <property type="match status" value="1"/>
</dbReference>
<keyword evidence="9 10" id="KW-0012">Acyltransferase</keyword>
<evidence type="ECO:0000256" key="9">
    <source>
        <dbReference type="ARBA" id="ARBA00023315"/>
    </source>
</evidence>
<dbReference type="AlphaFoldDB" id="I0YUR3"/>
<keyword evidence="4 10" id="KW-0812">Transmembrane</keyword>
<evidence type="ECO:0000256" key="8">
    <source>
        <dbReference type="ARBA" id="ARBA00023288"/>
    </source>
</evidence>
<dbReference type="PROSITE" id="PS50216">
    <property type="entry name" value="DHHC"/>
    <property type="match status" value="1"/>
</dbReference>
<evidence type="ECO:0000256" key="3">
    <source>
        <dbReference type="ARBA" id="ARBA00022679"/>
    </source>
</evidence>
<gene>
    <name evidence="12" type="ORF">COCSUDRAFT_42517</name>
</gene>
<evidence type="ECO:0000256" key="4">
    <source>
        <dbReference type="ARBA" id="ARBA00022692"/>
    </source>
</evidence>
<feature type="domain" description="Palmitoyltransferase DHHC" evidence="11">
    <location>
        <begin position="61"/>
        <end position="183"/>
    </location>
</feature>
<comment type="domain">
    <text evidence="10">The DHHC domain is required for palmitoyltransferase activity.</text>
</comment>
<feature type="transmembrane region" description="Helical" evidence="10">
    <location>
        <begin position="108"/>
        <end position="131"/>
    </location>
</feature>
<evidence type="ECO:0000256" key="2">
    <source>
        <dbReference type="ARBA" id="ARBA00008574"/>
    </source>
</evidence>
<comment type="caution">
    <text evidence="12">The sequence shown here is derived from an EMBL/GenBank/DDBJ whole genome shotgun (WGS) entry which is preliminary data.</text>
</comment>
<dbReference type="KEGG" id="csl:COCSUDRAFT_42517"/>
<feature type="transmembrane region" description="Helical" evidence="10">
    <location>
        <begin position="143"/>
        <end position="171"/>
    </location>
</feature>
<comment type="similarity">
    <text evidence="2 10">Belongs to the DHHC palmitoyltransferase family.</text>
</comment>
<dbReference type="GO" id="GO:0019706">
    <property type="term" value="F:protein-cysteine S-palmitoyltransferase activity"/>
    <property type="evidence" value="ECO:0007669"/>
    <property type="project" value="UniProtKB-EC"/>
</dbReference>
<dbReference type="RefSeq" id="XP_005646676.1">
    <property type="nucleotide sequence ID" value="XM_005646619.1"/>
</dbReference>
<evidence type="ECO:0000313" key="13">
    <source>
        <dbReference type="Proteomes" id="UP000007264"/>
    </source>
</evidence>
<dbReference type="GO" id="GO:0005794">
    <property type="term" value="C:Golgi apparatus"/>
    <property type="evidence" value="ECO:0007669"/>
    <property type="project" value="TreeGrafter"/>
</dbReference>
<keyword evidence="5 10" id="KW-1133">Transmembrane helix</keyword>
<organism evidence="12 13">
    <name type="scientific">Coccomyxa subellipsoidea (strain C-169)</name>
    <name type="common">Green microalga</name>
    <dbReference type="NCBI Taxonomy" id="574566"/>
    <lineage>
        <taxon>Eukaryota</taxon>
        <taxon>Viridiplantae</taxon>
        <taxon>Chlorophyta</taxon>
        <taxon>core chlorophytes</taxon>
        <taxon>Trebouxiophyceae</taxon>
        <taxon>Trebouxiophyceae incertae sedis</taxon>
        <taxon>Coccomyxaceae</taxon>
        <taxon>Coccomyxa</taxon>
        <taxon>Coccomyxa subellipsoidea</taxon>
    </lineage>
</organism>
<dbReference type="Pfam" id="PF01529">
    <property type="entry name" value="DHHC"/>
    <property type="match status" value="1"/>
</dbReference>
<dbReference type="GO" id="GO:0006612">
    <property type="term" value="P:protein targeting to membrane"/>
    <property type="evidence" value="ECO:0007669"/>
    <property type="project" value="TreeGrafter"/>
</dbReference>
<protein>
    <recommendedName>
        <fullName evidence="10">S-acyltransferase</fullName>
        <ecNumber evidence="10">2.3.1.225</ecNumber>
    </recommendedName>
    <alternativeName>
        <fullName evidence="10">Palmitoyltransferase</fullName>
    </alternativeName>
</protein>
<keyword evidence="13" id="KW-1185">Reference proteome</keyword>
<dbReference type="eggNOG" id="KOG0509">
    <property type="taxonomic scope" value="Eukaryota"/>
</dbReference>
<dbReference type="PANTHER" id="PTHR22883">
    <property type="entry name" value="ZINC FINGER DHHC DOMAIN CONTAINING PROTEIN"/>
    <property type="match status" value="1"/>
</dbReference>
<evidence type="ECO:0000256" key="1">
    <source>
        <dbReference type="ARBA" id="ARBA00004127"/>
    </source>
</evidence>
<dbReference type="Proteomes" id="UP000007264">
    <property type="component" value="Unassembled WGS sequence"/>
</dbReference>
<dbReference type="InterPro" id="IPR039859">
    <property type="entry name" value="PFA4/ZDH16/20/ERF2-like"/>
</dbReference>
<comment type="subcellular location">
    <subcellularLocation>
        <location evidence="1">Endomembrane system</location>
        <topology evidence="1">Multi-pass membrane protein</topology>
    </subcellularLocation>
</comment>
<dbReference type="GeneID" id="17040118"/>
<dbReference type="EMBL" id="AGSI01000010">
    <property type="protein sequence ID" value="EIE22132.1"/>
    <property type="molecule type" value="Genomic_DNA"/>
</dbReference>